<evidence type="ECO:0000256" key="1">
    <source>
        <dbReference type="SAM" id="Phobius"/>
    </source>
</evidence>
<sequence>MVKPQPTRWRVLLLAALVAAVAGWAVSVSYSSVLPVLPWTMVPTLLLLGAAELAGARNLRARIQRKPGAEPVDPISAARYLALAKASALLGAVLAGGFAGYTLPMLERLHAESMRNDAVVGGATALSAAALVVCAIVLEYACRVPEDPDEKNGPGRSRA</sequence>
<dbReference type="InterPro" id="IPR021517">
    <property type="entry name" value="DUF3180"/>
</dbReference>
<dbReference type="EMBL" id="PVZC01000005">
    <property type="protein sequence ID" value="PRX97841.1"/>
    <property type="molecule type" value="Genomic_DNA"/>
</dbReference>
<keyword evidence="1" id="KW-0472">Membrane</keyword>
<accession>A0A2T0Q240</accession>
<organism evidence="2 3">
    <name type="scientific">Allonocardiopsis opalescens</name>
    <dbReference type="NCBI Taxonomy" id="1144618"/>
    <lineage>
        <taxon>Bacteria</taxon>
        <taxon>Bacillati</taxon>
        <taxon>Actinomycetota</taxon>
        <taxon>Actinomycetes</taxon>
        <taxon>Streptosporangiales</taxon>
        <taxon>Allonocardiopsis</taxon>
    </lineage>
</organism>
<keyword evidence="1" id="KW-0812">Transmembrane</keyword>
<gene>
    <name evidence="2" type="ORF">CLV72_105191</name>
</gene>
<feature type="transmembrane region" description="Helical" evidence="1">
    <location>
        <begin position="77"/>
        <end position="99"/>
    </location>
</feature>
<dbReference type="AlphaFoldDB" id="A0A2T0Q240"/>
<evidence type="ECO:0000313" key="2">
    <source>
        <dbReference type="EMBL" id="PRX97841.1"/>
    </source>
</evidence>
<dbReference type="RefSeq" id="WP_106247559.1">
    <property type="nucleotide sequence ID" value="NZ_PVZC01000005.1"/>
</dbReference>
<keyword evidence="1" id="KW-1133">Transmembrane helix</keyword>
<evidence type="ECO:0000313" key="3">
    <source>
        <dbReference type="Proteomes" id="UP000237846"/>
    </source>
</evidence>
<name>A0A2T0Q240_9ACTN</name>
<dbReference type="Pfam" id="PF11377">
    <property type="entry name" value="DUF3180"/>
    <property type="match status" value="1"/>
</dbReference>
<reference evidence="2 3" key="1">
    <citation type="submission" date="2018-03" db="EMBL/GenBank/DDBJ databases">
        <title>Genomic Encyclopedia of Archaeal and Bacterial Type Strains, Phase II (KMG-II): from individual species to whole genera.</title>
        <authorList>
            <person name="Goeker M."/>
        </authorList>
    </citation>
    <scope>NUCLEOTIDE SEQUENCE [LARGE SCALE GENOMIC DNA]</scope>
    <source>
        <strain evidence="2 3">DSM 45601</strain>
    </source>
</reference>
<protein>
    <submittedName>
        <fullName evidence="2">Uncharacterized protein DUF3180</fullName>
    </submittedName>
</protein>
<dbReference type="OrthoDB" id="3825558at2"/>
<feature type="transmembrane region" description="Helical" evidence="1">
    <location>
        <begin position="37"/>
        <end position="56"/>
    </location>
</feature>
<comment type="caution">
    <text evidence="2">The sequence shown here is derived from an EMBL/GenBank/DDBJ whole genome shotgun (WGS) entry which is preliminary data.</text>
</comment>
<dbReference type="Proteomes" id="UP000237846">
    <property type="component" value="Unassembled WGS sequence"/>
</dbReference>
<feature type="transmembrane region" description="Helical" evidence="1">
    <location>
        <begin position="119"/>
        <end position="141"/>
    </location>
</feature>
<keyword evidence="3" id="KW-1185">Reference proteome</keyword>
<proteinExistence type="predicted"/>